<reference evidence="2" key="1">
    <citation type="submission" date="2021-05" db="EMBL/GenBank/DDBJ databases">
        <title>Energy efficiency and biological interactions define the core microbiome of deep oligotrophic groundwater.</title>
        <authorList>
            <person name="Mehrshad M."/>
            <person name="Lopez-Fernandez M."/>
            <person name="Bell E."/>
            <person name="Bernier-Latmani R."/>
            <person name="Bertilsson S."/>
            <person name="Dopson M."/>
        </authorList>
    </citation>
    <scope>NUCLEOTIDE SEQUENCE</scope>
    <source>
        <strain evidence="2">Modern_marine.mb.64</strain>
    </source>
</reference>
<organism evidence="2 3">
    <name type="scientific">Eiseniibacteriota bacterium</name>
    <dbReference type="NCBI Taxonomy" id="2212470"/>
    <lineage>
        <taxon>Bacteria</taxon>
        <taxon>Candidatus Eiseniibacteriota</taxon>
    </lineage>
</organism>
<sequence>MYKKNRTTICTLFCALTLGAMASPSPALNVEFESIQIDSTGLVIGLEFPDLYAPLHERLLQGLPATIVMECELWKNRSTWFDSRILRNAYLLKMDYDTWNQEFLLRNTEREYRETDTLIVKSLVERQKLTFPWNPPPDSSRVYYLTVQATLKLLTVDDIREVEDWLGGHLKRRKSPLGIPFSLLGILKEASGLGDRTARANSGRFRIEISAEGLYVHRIPASPS</sequence>
<protein>
    <submittedName>
        <fullName evidence="2">DUF4390 domain-containing protein</fullName>
    </submittedName>
</protein>
<dbReference type="EMBL" id="JAHJDP010000077">
    <property type="protein sequence ID" value="MBU2691847.1"/>
    <property type="molecule type" value="Genomic_DNA"/>
</dbReference>
<keyword evidence="1" id="KW-0732">Signal</keyword>
<accession>A0A948RYD2</accession>
<gene>
    <name evidence="2" type="ORF">KJ970_13075</name>
</gene>
<dbReference type="Proteomes" id="UP000777784">
    <property type="component" value="Unassembled WGS sequence"/>
</dbReference>
<feature type="chain" id="PRO_5038105520" evidence="1">
    <location>
        <begin position="23"/>
        <end position="224"/>
    </location>
</feature>
<proteinExistence type="predicted"/>
<evidence type="ECO:0000256" key="1">
    <source>
        <dbReference type="SAM" id="SignalP"/>
    </source>
</evidence>
<comment type="caution">
    <text evidence="2">The sequence shown here is derived from an EMBL/GenBank/DDBJ whole genome shotgun (WGS) entry which is preliminary data.</text>
</comment>
<evidence type="ECO:0000313" key="3">
    <source>
        <dbReference type="Proteomes" id="UP000777784"/>
    </source>
</evidence>
<name>A0A948RYD2_UNCEI</name>
<dbReference type="AlphaFoldDB" id="A0A948RYD2"/>
<dbReference type="Pfam" id="PF14334">
    <property type="entry name" value="DUF4390"/>
    <property type="match status" value="1"/>
</dbReference>
<evidence type="ECO:0000313" key="2">
    <source>
        <dbReference type="EMBL" id="MBU2691847.1"/>
    </source>
</evidence>
<feature type="signal peptide" evidence="1">
    <location>
        <begin position="1"/>
        <end position="22"/>
    </location>
</feature>
<dbReference type="InterPro" id="IPR025500">
    <property type="entry name" value="DUF4390"/>
</dbReference>